<accession>C2L0V1</accession>
<evidence type="ECO:0000313" key="3">
    <source>
        <dbReference type="EMBL" id="EEJ50332.1"/>
    </source>
</evidence>
<dbReference type="Proteomes" id="UP000004121">
    <property type="component" value="Unassembled WGS sequence"/>
</dbReference>
<evidence type="ECO:0000313" key="4">
    <source>
        <dbReference type="Proteomes" id="UP000004121"/>
    </source>
</evidence>
<name>C2L0V1_9FIRM</name>
<keyword evidence="3" id="KW-0560">Oxidoreductase</keyword>
<comment type="caution">
    <text evidence="3">The sequence shown here is derived from an EMBL/GenBank/DDBJ whole genome shotgun (WGS) entry which is preliminary data.</text>
</comment>
<dbReference type="InterPro" id="IPR011251">
    <property type="entry name" value="Luciferase-like_dom"/>
</dbReference>
<evidence type="ECO:0000259" key="2">
    <source>
        <dbReference type="Pfam" id="PF00296"/>
    </source>
</evidence>
<dbReference type="GO" id="GO:0005829">
    <property type="term" value="C:cytosol"/>
    <property type="evidence" value="ECO:0007669"/>
    <property type="project" value="TreeGrafter"/>
</dbReference>
<protein>
    <submittedName>
        <fullName evidence="3">Luciferase family oxidoreductase, FMN-dependent, PP_0088 family</fullName>
        <ecNumber evidence="3">1.-.-.-</ecNumber>
    </submittedName>
</protein>
<dbReference type="EC" id="1.-.-.-" evidence="3"/>
<proteinExistence type="predicted"/>
<dbReference type="Pfam" id="PF00296">
    <property type="entry name" value="Bac_luciferase"/>
    <property type="match status" value="1"/>
</dbReference>
<dbReference type="InterPro" id="IPR019949">
    <property type="entry name" value="CmoO-like"/>
</dbReference>
<dbReference type="FunCoup" id="C2L0V1">
    <property type="interactions" value="55"/>
</dbReference>
<dbReference type="HOGENOM" id="CLU_027853_9_0_9"/>
<dbReference type="SUPFAM" id="SSF51679">
    <property type="entry name" value="Bacterial luciferase-like"/>
    <property type="match status" value="1"/>
</dbReference>
<dbReference type="InterPro" id="IPR036661">
    <property type="entry name" value="Luciferase-like_sf"/>
</dbReference>
<dbReference type="GO" id="GO:0016705">
    <property type="term" value="F:oxidoreductase activity, acting on paired donors, with incorporation or reduction of molecular oxygen"/>
    <property type="evidence" value="ECO:0007669"/>
    <property type="project" value="InterPro"/>
</dbReference>
<dbReference type="NCBIfam" id="TIGR03558">
    <property type="entry name" value="oxido_grp_1"/>
    <property type="match status" value="1"/>
</dbReference>
<keyword evidence="4" id="KW-1185">Reference proteome</keyword>
<feature type="domain" description="Luciferase-like" evidence="2">
    <location>
        <begin position="7"/>
        <end position="319"/>
    </location>
</feature>
<organism evidence="3 4">
    <name type="scientific">Oribacterium sinus F0268</name>
    <dbReference type="NCBI Taxonomy" id="585501"/>
    <lineage>
        <taxon>Bacteria</taxon>
        <taxon>Bacillati</taxon>
        <taxon>Bacillota</taxon>
        <taxon>Clostridia</taxon>
        <taxon>Lachnospirales</taxon>
        <taxon>Lachnospiraceae</taxon>
        <taxon>Oribacterium</taxon>
    </lineage>
</organism>
<evidence type="ECO:0000256" key="1">
    <source>
        <dbReference type="ARBA" id="ARBA00007789"/>
    </source>
</evidence>
<dbReference type="PANTHER" id="PTHR30137:SF6">
    <property type="entry name" value="LUCIFERASE-LIKE MONOOXYGENASE"/>
    <property type="match status" value="1"/>
</dbReference>
<sequence>MEEKSNMKVSILNLVPLRQGESYKAAMERMVNLAKKAEELGYTRYWIAEHHNTHSVASSATQLLIQYALSNTEKIRIGSGGVMLPNHSPYLVAEQYGTLETLYPGRVDLGLGRAPGTDLETARAIRRGVGRESDFEREVMELSEYFRDTEVVHAYPAAGLNIPLYILGSSTDSAYLAARLGLPYSFAAHFAPTMMETAIRIYQENFKPSDVLEKPYVILGANAILADTKEEAESLATTQWQAFLNIITNQSQGLLPPVHSMEEVWKDYVEAVRVPHFGPVAFTEELIHQEKRIVERMGAFSFIGTKEEVQAKMREVQERVHFDELIVNSYIYEEKAQHYSYQLLKEALEEL</sequence>
<dbReference type="EMBL" id="ACKX01000220">
    <property type="protein sequence ID" value="EEJ50332.1"/>
    <property type="molecule type" value="Genomic_DNA"/>
</dbReference>
<dbReference type="InParanoid" id="C2L0V1"/>
<dbReference type="Gene3D" id="3.20.20.30">
    <property type="entry name" value="Luciferase-like domain"/>
    <property type="match status" value="1"/>
</dbReference>
<dbReference type="STRING" id="585501.HMPREF6123_2370"/>
<gene>
    <name evidence="3" type="ORF">HMPREF6123_2370</name>
</gene>
<dbReference type="AlphaFoldDB" id="C2L0V1"/>
<dbReference type="eggNOG" id="COG2141">
    <property type="taxonomic scope" value="Bacteria"/>
</dbReference>
<comment type="similarity">
    <text evidence="1">To bacterial alkanal monooxygenase alpha and beta chains.</text>
</comment>
<reference evidence="3 4" key="1">
    <citation type="submission" date="2009-04" db="EMBL/GenBank/DDBJ databases">
        <authorList>
            <person name="Qin X."/>
            <person name="Bachman B."/>
            <person name="Battles P."/>
            <person name="Bell A."/>
            <person name="Bess C."/>
            <person name="Bickham C."/>
            <person name="Chaboub L."/>
            <person name="Chen D."/>
            <person name="Coyle M."/>
            <person name="Deiros D.R."/>
            <person name="Dinh H."/>
            <person name="Forbes L."/>
            <person name="Fowler G."/>
            <person name="Francisco L."/>
            <person name="Fu Q."/>
            <person name="Gubbala S."/>
            <person name="Hale W."/>
            <person name="Han Y."/>
            <person name="Hemphill L."/>
            <person name="Highlander S.K."/>
            <person name="Hirani K."/>
            <person name="Hogues M."/>
            <person name="Jackson L."/>
            <person name="Jakkamsetti A."/>
            <person name="Javaid M."/>
            <person name="Jiang H."/>
            <person name="Korchina V."/>
            <person name="Kovar C."/>
            <person name="Lara F."/>
            <person name="Lee S."/>
            <person name="Mata R."/>
            <person name="Mathew T."/>
            <person name="Moen C."/>
            <person name="Morales K."/>
            <person name="Munidasa M."/>
            <person name="Nazareth L."/>
            <person name="Ngo R."/>
            <person name="Nguyen L."/>
            <person name="Okwuonu G."/>
            <person name="Ongeri F."/>
            <person name="Patil S."/>
            <person name="Petrosino J."/>
            <person name="Pham C."/>
            <person name="Pham P."/>
            <person name="Pu L.-L."/>
            <person name="Puazo M."/>
            <person name="Raj R."/>
            <person name="Reid J."/>
            <person name="Rouhana J."/>
            <person name="Saada N."/>
            <person name="Shang Y."/>
            <person name="Simmons D."/>
            <person name="Thornton R."/>
            <person name="Warren J."/>
            <person name="Weissenberger G."/>
            <person name="Zhang J."/>
            <person name="Zhang L."/>
            <person name="Zhou C."/>
            <person name="Zhu D."/>
            <person name="Muzny D."/>
            <person name="Worley K."/>
            <person name="Gibbs R."/>
        </authorList>
    </citation>
    <scope>NUCLEOTIDE SEQUENCE [LARGE SCALE GENOMIC DNA]</scope>
    <source>
        <strain evidence="3 4">F0268</strain>
    </source>
</reference>
<dbReference type="PANTHER" id="PTHR30137">
    <property type="entry name" value="LUCIFERASE-LIKE MONOOXYGENASE"/>
    <property type="match status" value="1"/>
</dbReference>
<dbReference type="InterPro" id="IPR050766">
    <property type="entry name" value="Bact_Lucif_Oxidored"/>
</dbReference>